<keyword evidence="4 5" id="KW-0472">Membrane</keyword>
<feature type="transmembrane region" description="Helical" evidence="5">
    <location>
        <begin position="37"/>
        <end position="55"/>
    </location>
</feature>
<comment type="caution">
    <text evidence="6">The sequence shown here is derived from an EMBL/GenBank/DDBJ whole genome shotgun (WGS) entry which is preliminary data.</text>
</comment>
<proteinExistence type="predicted"/>
<dbReference type="EMBL" id="VBSN01000028">
    <property type="protein sequence ID" value="KAA6439948.1"/>
    <property type="molecule type" value="Genomic_DNA"/>
</dbReference>
<feature type="transmembrane region" description="Helical" evidence="5">
    <location>
        <begin position="225"/>
        <end position="246"/>
    </location>
</feature>
<feature type="transmembrane region" description="Helical" evidence="5">
    <location>
        <begin position="111"/>
        <end position="130"/>
    </location>
</feature>
<gene>
    <name evidence="6" type="ORF">FEM33_09595</name>
</gene>
<evidence type="ECO:0000256" key="4">
    <source>
        <dbReference type="ARBA" id="ARBA00023136"/>
    </source>
</evidence>
<comment type="subcellular location">
    <subcellularLocation>
        <location evidence="1">Membrane</location>
        <topology evidence="1">Multi-pass membrane protein</topology>
    </subcellularLocation>
</comment>
<dbReference type="Gene3D" id="1.20.120.1780">
    <property type="entry name" value="UbiA prenyltransferase"/>
    <property type="match status" value="1"/>
</dbReference>
<feature type="transmembrane region" description="Helical" evidence="5">
    <location>
        <begin position="145"/>
        <end position="167"/>
    </location>
</feature>
<dbReference type="OrthoDB" id="1452981at2"/>
<feature type="transmembrane region" description="Helical" evidence="5">
    <location>
        <begin position="6"/>
        <end position="25"/>
    </location>
</feature>
<accession>A0A5M8QX84</accession>
<feature type="transmembrane region" description="Helical" evidence="5">
    <location>
        <begin position="251"/>
        <end position="271"/>
    </location>
</feature>
<dbReference type="GO" id="GO:0016765">
    <property type="term" value="F:transferase activity, transferring alkyl or aryl (other than methyl) groups"/>
    <property type="evidence" value="ECO:0007669"/>
    <property type="project" value="InterPro"/>
</dbReference>
<reference evidence="6 7" key="1">
    <citation type="submission" date="2019-05" db="EMBL/GenBank/DDBJ databases">
        <authorList>
            <person name="Qu J.-H."/>
        </authorList>
    </citation>
    <scope>NUCLEOTIDE SEQUENCE [LARGE SCALE GENOMIC DNA]</scope>
    <source>
        <strain evidence="6 7">NS28</strain>
    </source>
</reference>
<feature type="transmembrane region" description="Helical" evidence="5">
    <location>
        <begin position="277"/>
        <end position="301"/>
    </location>
</feature>
<protein>
    <recommendedName>
        <fullName evidence="8">UbiA family prenyltransferase</fullName>
    </recommendedName>
</protein>
<dbReference type="GO" id="GO:0016020">
    <property type="term" value="C:membrane"/>
    <property type="evidence" value="ECO:0007669"/>
    <property type="project" value="UniProtKB-SubCell"/>
</dbReference>
<dbReference type="RefSeq" id="WP_139011848.1">
    <property type="nucleotide sequence ID" value="NZ_VBSN01000028.1"/>
</dbReference>
<organism evidence="6 7">
    <name type="scientific">Dyadobacter flavalbus</name>
    <dbReference type="NCBI Taxonomy" id="2579942"/>
    <lineage>
        <taxon>Bacteria</taxon>
        <taxon>Pseudomonadati</taxon>
        <taxon>Bacteroidota</taxon>
        <taxon>Cytophagia</taxon>
        <taxon>Cytophagales</taxon>
        <taxon>Spirosomataceae</taxon>
        <taxon>Dyadobacter</taxon>
    </lineage>
</organism>
<evidence type="ECO:0000313" key="6">
    <source>
        <dbReference type="EMBL" id="KAA6439948.1"/>
    </source>
</evidence>
<feature type="transmembrane region" description="Helical" evidence="5">
    <location>
        <begin position="75"/>
        <end position="99"/>
    </location>
</feature>
<evidence type="ECO:0000256" key="2">
    <source>
        <dbReference type="ARBA" id="ARBA00022692"/>
    </source>
</evidence>
<dbReference type="Proteomes" id="UP000323994">
    <property type="component" value="Unassembled WGS sequence"/>
</dbReference>
<dbReference type="AlphaFoldDB" id="A0A5M8QX84"/>
<keyword evidence="3 5" id="KW-1133">Transmembrane helix</keyword>
<sequence length="309" mass="35315">MGNRIVSFVFFANYFVGLLAVALSVETAFQLNLPLNSAAYYILLFSATVVYYTWAYSGPVSTKASVNPRTEWYRLHHRFVIASQYVLVILCICLGLWLLIKDFSKISVLPVYYWLLLSVVPVAAILYYGLLPETFISLNLRRTGWLKAFVIGFVWAGCVNLFPVTMVRIEQGISIHEPLVMLWLFMKNWMFCTVNAIMFDMKDYEDDANIELKTFAVRMGLKNTIYYILVPLLLIGLMSFLTFAVYRHFSLITILLNLVPFVCLLAVAFSLQRPRKILYYLIVIDGLLLVKAICGIAGTFFSGNYAYYG</sequence>
<evidence type="ECO:0000256" key="3">
    <source>
        <dbReference type="ARBA" id="ARBA00022989"/>
    </source>
</evidence>
<keyword evidence="7" id="KW-1185">Reference proteome</keyword>
<name>A0A5M8QX84_9BACT</name>
<keyword evidence="2 5" id="KW-0812">Transmembrane</keyword>
<dbReference type="InterPro" id="IPR000537">
    <property type="entry name" value="UbiA_prenyltransferase"/>
</dbReference>
<evidence type="ECO:0008006" key="8">
    <source>
        <dbReference type="Google" id="ProtNLM"/>
    </source>
</evidence>
<evidence type="ECO:0000256" key="1">
    <source>
        <dbReference type="ARBA" id="ARBA00004141"/>
    </source>
</evidence>
<feature type="transmembrane region" description="Helical" evidence="5">
    <location>
        <begin position="179"/>
        <end position="199"/>
    </location>
</feature>
<evidence type="ECO:0000313" key="7">
    <source>
        <dbReference type="Proteomes" id="UP000323994"/>
    </source>
</evidence>
<evidence type="ECO:0000256" key="5">
    <source>
        <dbReference type="SAM" id="Phobius"/>
    </source>
</evidence>
<dbReference type="Pfam" id="PF01040">
    <property type="entry name" value="UbiA"/>
    <property type="match status" value="1"/>
</dbReference>